<gene>
    <name evidence="4" type="ORF">ACJRO7_010690</name>
</gene>
<evidence type="ECO:0000313" key="4">
    <source>
        <dbReference type="EMBL" id="KAL3749593.1"/>
    </source>
</evidence>
<evidence type="ECO:0000259" key="3">
    <source>
        <dbReference type="Pfam" id="PF04504"/>
    </source>
</evidence>
<dbReference type="Proteomes" id="UP001634007">
    <property type="component" value="Unassembled WGS sequence"/>
</dbReference>
<sequence>MASSGEYGSASGSDSDSNSNSDLEVATRRPSSAAKAGTGTVRPVAVPGSSQPSSSKRARKGGDAGHGAGPSMVMDIAERLINRSESEVRDKMRELKRKFEKATRTGRIGKTPHDRKIFELSRVLWGSGGSGVPTSPKKKGRHAAAPLKLPEEESSEERDLAGVSSLLELNGVGLDEDILRVGMRMVDRSRVEEIKERLRELRMAEVQMAGERAILLNDLAKLLMDGYRTARK</sequence>
<dbReference type="Pfam" id="PF04504">
    <property type="entry name" value="GeBP-like_DBD"/>
    <property type="match status" value="1"/>
</dbReference>
<proteinExistence type="inferred from homology"/>
<comment type="similarity">
    <text evidence="1">Belongs to the GeBP family.</text>
</comment>
<feature type="region of interest" description="Disordered" evidence="2">
    <location>
        <begin position="1"/>
        <end position="104"/>
    </location>
</feature>
<feature type="compositionally biased region" description="Low complexity" evidence="2">
    <location>
        <begin position="1"/>
        <end position="22"/>
    </location>
</feature>
<organism evidence="4 5">
    <name type="scientific">Eucalyptus globulus</name>
    <name type="common">Tasmanian blue gum</name>
    <dbReference type="NCBI Taxonomy" id="34317"/>
    <lineage>
        <taxon>Eukaryota</taxon>
        <taxon>Viridiplantae</taxon>
        <taxon>Streptophyta</taxon>
        <taxon>Embryophyta</taxon>
        <taxon>Tracheophyta</taxon>
        <taxon>Spermatophyta</taxon>
        <taxon>Magnoliopsida</taxon>
        <taxon>eudicotyledons</taxon>
        <taxon>Gunneridae</taxon>
        <taxon>Pentapetalae</taxon>
        <taxon>rosids</taxon>
        <taxon>malvids</taxon>
        <taxon>Myrtales</taxon>
        <taxon>Myrtaceae</taxon>
        <taxon>Myrtoideae</taxon>
        <taxon>Eucalypteae</taxon>
        <taxon>Eucalyptus</taxon>
    </lineage>
</organism>
<protein>
    <recommendedName>
        <fullName evidence="3">Glabrous enhancer-binding protein-like DBD domain-containing protein</fullName>
    </recommendedName>
</protein>
<dbReference type="EMBL" id="JBJKBG010000002">
    <property type="protein sequence ID" value="KAL3749593.1"/>
    <property type="molecule type" value="Genomic_DNA"/>
</dbReference>
<evidence type="ECO:0000313" key="5">
    <source>
        <dbReference type="Proteomes" id="UP001634007"/>
    </source>
</evidence>
<reference evidence="4 5" key="1">
    <citation type="submission" date="2024-11" db="EMBL/GenBank/DDBJ databases">
        <title>Chromosome-level genome assembly of Eucalyptus globulus Labill. provides insights into its genome evolution.</title>
        <authorList>
            <person name="Li X."/>
        </authorList>
    </citation>
    <scope>NUCLEOTIDE SEQUENCE [LARGE SCALE GENOMIC DNA]</scope>
    <source>
        <strain evidence="4">CL2024</strain>
        <tissue evidence="4">Fresh tender leaves</tissue>
    </source>
</reference>
<dbReference type="PANTHER" id="PTHR31662">
    <property type="entry name" value="BNAANNG10740D PROTEIN-RELATED"/>
    <property type="match status" value="1"/>
</dbReference>
<accession>A0ABD3LDH9</accession>
<comment type="caution">
    <text evidence="4">The sequence shown here is derived from an EMBL/GenBank/DDBJ whole genome shotgun (WGS) entry which is preliminary data.</text>
</comment>
<dbReference type="InterPro" id="IPR053932">
    <property type="entry name" value="GeBP-like_DBD"/>
</dbReference>
<dbReference type="InterPro" id="IPR007592">
    <property type="entry name" value="GEBP"/>
</dbReference>
<dbReference type="PANTHER" id="PTHR31662:SF39">
    <property type="match status" value="1"/>
</dbReference>
<name>A0ABD3LDH9_EUCGL</name>
<feature type="region of interest" description="Disordered" evidence="2">
    <location>
        <begin position="128"/>
        <end position="156"/>
    </location>
</feature>
<feature type="compositionally biased region" description="Basic and acidic residues" evidence="2">
    <location>
        <begin position="76"/>
        <end position="93"/>
    </location>
</feature>
<evidence type="ECO:0000256" key="2">
    <source>
        <dbReference type="SAM" id="MobiDB-lite"/>
    </source>
</evidence>
<dbReference type="GO" id="GO:0010468">
    <property type="term" value="P:regulation of gene expression"/>
    <property type="evidence" value="ECO:0007669"/>
    <property type="project" value="UniProtKB-ARBA"/>
</dbReference>
<keyword evidence="5" id="KW-1185">Reference proteome</keyword>
<evidence type="ECO:0000256" key="1">
    <source>
        <dbReference type="ARBA" id="ARBA00010820"/>
    </source>
</evidence>
<dbReference type="AlphaFoldDB" id="A0ABD3LDH9"/>
<feature type="domain" description="Glabrous enhancer-binding protein-like DBD" evidence="3">
    <location>
        <begin position="82"/>
        <end position="126"/>
    </location>
</feature>